<feature type="region of interest" description="Disordered" evidence="2">
    <location>
        <begin position="424"/>
        <end position="501"/>
    </location>
</feature>
<feature type="compositionally biased region" description="Basic and acidic residues" evidence="2">
    <location>
        <begin position="212"/>
        <end position="239"/>
    </location>
</feature>
<feature type="compositionally biased region" description="Acidic residues" evidence="2">
    <location>
        <begin position="198"/>
        <end position="211"/>
    </location>
</feature>
<comment type="caution">
    <text evidence="3">The sequence shown here is derived from an EMBL/GenBank/DDBJ whole genome shotgun (WGS) entry which is preliminary data.</text>
</comment>
<keyword evidence="1" id="KW-0175">Coiled coil</keyword>
<feature type="compositionally biased region" description="Basic and acidic residues" evidence="2">
    <location>
        <begin position="186"/>
        <end position="197"/>
    </location>
</feature>
<evidence type="ECO:0000313" key="3">
    <source>
        <dbReference type="EMBL" id="KAJ3427235.1"/>
    </source>
</evidence>
<feature type="compositionally biased region" description="Polar residues" evidence="2">
    <location>
        <begin position="240"/>
        <end position="256"/>
    </location>
</feature>
<feature type="region of interest" description="Disordered" evidence="2">
    <location>
        <begin position="176"/>
        <end position="256"/>
    </location>
</feature>
<proteinExistence type="predicted"/>
<dbReference type="EMBL" id="JANTQA010000063">
    <property type="protein sequence ID" value="KAJ3427235.1"/>
    <property type="molecule type" value="Genomic_DNA"/>
</dbReference>
<feature type="coiled-coil region" evidence="1">
    <location>
        <begin position="620"/>
        <end position="647"/>
    </location>
</feature>
<sequence>MYQPSSFQSELTLPLMADEIIIHPELELSSSFLMTEFVTKNKNTKFDRKLSKQNNYSSPKNCSQNENKIENNPFHNPKDQSYILNARTTVNNSNYPLNTLQKKSSQSSILMDEPLRRISNNNLELQLNIKKMITNEISHEQIEKGIFREIDNFQEVEEQFNFMNKMSNIIHIDESDEEGDYGYNNNEDRNNNKMNIEEEKEEEEKEEEEDFEKEKLFAKDSFGERKEGNKNRKDKENQKGSETANSHNGRNFDNSEENQNYQTLIHSEKNSIIFQPTNSIISLLEIQMNQPLDHKLGSNSGFGSGFGFGSGSNFSFGSFGSFNSFGSFGSYGSYGSYGLYSSFGKSNKANNYENDENDDEATELPQGSLESEELDLLLGLNNENYNKEANTVPKPTIKTQTQRNIIKEYDIYSKTNTNEMDVCSKNQKLNHRQKQTETLIQKKKNQTRNKESNRENTNKKSIVTDKGKMENNEKLTKKQSKQKMKKKRQRKRKFTKSIETSKGNENTLNNFQLDNLEFGKDVFKLIAGQLWVIMGGGTVKVLKPYTNTFCKKLNSIFKGIKLENKSFQKQLKYLLSNSRRTFTEFILEIFIGILSLIFSDSVPDLTIEFWNLLEELCMINIKKNEKINENENENENQNENVNENVNVNVNENENDNDNEDANDKISKKLEGIYEKIYQEHILMHWFNKRFCEHIGQIFPRSDQKIFFNEHLFYFGKSKFLLSCMLLAKDMIKRRNELEKYFHLITETYDNDPLNLYFHNRGNKLKFVKNYISEFGLNNGEYWSIISNDYISRVAFTPGHILKHPIFKNVLSNPKFLQLGTIKKIPSVEKHRNVTKSVNVKQIQIKNDWLFKKNINKDD</sequence>
<protein>
    <submittedName>
        <fullName evidence="3">DNA repair protein xp-c / rad4</fullName>
    </submittedName>
</protein>
<dbReference type="Proteomes" id="UP001146793">
    <property type="component" value="Unassembled WGS sequence"/>
</dbReference>
<feature type="compositionally biased region" description="Basic residues" evidence="2">
    <location>
        <begin position="477"/>
        <end position="495"/>
    </location>
</feature>
<evidence type="ECO:0000256" key="2">
    <source>
        <dbReference type="SAM" id="MobiDB-lite"/>
    </source>
</evidence>
<organism evidence="3 4">
    <name type="scientific">Anaeramoeba flamelloides</name>
    <dbReference type="NCBI Taxonomy" id="1746091"/>
    <lineage>
        <taxon>Eukaryota</taxon>
        <taxon>Metamonada</taxon>
        <taxon>Anaeramoebidae</taxon>
        <taxon>Anaeramoeba</taxon>
    </lineage>
</organism>
<dbReference type="AlphaFoldDB" id="A0AAV7YE40"/>
<accession>A0AAV7YE40</accession>
<gene>
    <name evidence="3" type="ORF">M0812_26815</name>
</gene>
<evidence type="ECO:0000313" key="4">
    <source>
        <dbReference type="Proteomes" id="UP001146793"/>
    </source>
</evidence>
<name>A0AAV7YE40_9EUKA</name>
<feature type="compositionally biased region" description="Basic and acidic residues" evidence="2">
    <location>
        <begin position="448"/>
        <end position="476"/>
    </location>
</feature>
<reference evidence="3" key="1">
    <citation type="submission" date="2022-08" db="EMBL/GenBank/DDBJ databases">
        <title>Novel sulphate-reducing endosymbionts in the free-living metamonad Anaeramoeba.</title>
        <authorList>
            <person name="Jerlstrom-Hultqvist J."/>
            <person name="Cepicka I."/>
            <person name="Gallot-Lavallee L."/>
            <person name="Salas-Leiva D."/>
            <person name="Curtis B.A."/>
            <person name="Zahonova K."/>
            <person name="Pipaliya S."/>
            <person name="Dacks J."/>
            <person name="Roger A.J."/>
        </authorList>
    </citation>
    <scope>NUCLEOTIDE SEQUENCE</scope>
    <source>
        <strain evidence="3">Busselton2</strain>
    </source>
</reference>
<evidence type="ECO:0000256" key="1">
    <source>
        <dbReference type="SAM" id="Coils"/>
    </source>
</evidence>